<keyword evidence="2" id="KW-1185">Reference proteome</keyword>
<evidence type="ECO:0000313" key="2">
    <source>
        <dbReference type="Proteomes" id="UP001374535"/>
    </source>
</evidence>
<dbReference type="AlphaFoldDB" id="A0AAQ3MEJ4"/>
<protein>
    <submittedName>
        <fullName evidence="1">Uncharacterized protein</fullName>
    </submittedName>
</protein>
<dbReference type="PANTHER" id="PTHR21422:SF9">
    <property type="entry name" value="RAB3 GTPASE-ACTIVATING PROTEIN CATALYTIC SUBUNIT"/>
    <property type="match status" value="1"/>
</dbReference>
<sequence>MGTVFTRRFEADWICSQVPRRLMHLEGLYELFVSKFVHSTLDLPTNFFKVQFAMMLTYKMLAHDDYNMKAIDAQNTNSGENLTGETSNETLWDNDCPWSEWYLQKILLKVEVVLGHCMDAFVRYSTNRLCTGFELITIWSKKMVESSLEMAELENASPYEAEKWLISPICAPKLYDFFHWNTDNQNSNDKYFNGYSY</sequence>
<proteinExistence type="predicted"/>
<gene>
    <name evidence="1" type="ORF">V8G54_034994</name>
</gene>
<dbReference type="InterPro" id="IPR045700">
    <property type="entry name" value="Rab3GAP1"/>
</dbReference>
<evidence type="ECO:0000313" key="1">
    <source>
        <dbReference type="EMBL" id="WVY89480.1"/>
    </source>
</evidence>
<accession>A0AAQ3MEJ4</accession>
<dbReference type="Proteomes" id="UP001374535">
    <property type="component" value="Chromosome 11"/>
</dbReference>
<organism evidence="1 2">
    <name type="scientific">Vigna mungo</name>
    <name type="common">Black gram</name>
    <name type="synonym">Phaseolus mungo</name>
    <dbReference type="NCBI Taxonomy" id="3915"/>
    <lineage>
        <taxon>Eukaryota</taxon>
        <taxon>Viridiplantae</taxon>
        <taxon>Streptophyta</taxon>
        <taxon>Embryophyta</taxon>
        <taxon>Tracheophyta</taxon>
        <taxon>Spermatophyta</taxon>
        <taxon>Magnoliopsida</taxon>
        <taxon>eudicotyledons</taxon>
        <taxon>Gunneridae</taxon>
        <taxon>Pentapetalae</taxon>
        <taxon>rosids</taxon>
        <taxon>fabids</taxon>
        <taxon>Fabales</taxon>
        <taxon>Fabaceae</taxon>
        <taxon>Papilionoideae</taxon>
        <taxon>50 kb inversion clade</taxon>
        <taxon>NPAAA clade</taxon>
        <taxon>indigoferoid/millettioid clade</taxon>
        <taxon>Phaseoleae</taxon>
        <taxon>Vigna</taxon>
    </lineage>
</organism>
<dbReference type="EMBL" id="CP144690">
    <property type="protein sequence ID" value="WVY89480.1"/>
    <property type="molecule type" value="Genomic_DNA"/>
</dbReference>
<dbReference type="PANTHER" id="PTHR21422">
    <property type="entry name" value="RAB3 GTPASE-ACTIVATING PROTEIN CATALYTIC SUBUNIT"/>
    <property type="match status" value="1"/>
</dbReference>
<dbReference type="GO" id="GO:0005096">
    <property type="term" value="F:GTPase activator activity"/>
    <property type="evidence" value="ECO:0007669"/>
    <property type="project" value="InterPro"/>
</dbReference>
<name>A0AAQ3MEJ4_VIGMU</name>
<reference evidence="1 2" key="1">
    <citation type="journal article" date="2023" name="Life. Sci Alliance">
        <title>Evolutionary insights into 3D genome organization and epigenetic landscape of Vigna mungo.</title>
        <authorList>
            <person name="Junaid A."/>
            <person name="Singh B."/>
            <person name="Bhatia S."/>
        </authorList>
    </citation>
    <scope>NUCLEOTIDE SEQUENCE [LARGE SCALE GENOMIC DNA]</scope>
    <source>
        <strain evidence="1">Urdbean</strain>
    </source>
</reference>